<dbReference type="AlphaFoldDB" id="A0A813DFP9"/>
<feature type="non-terminal residue" evidence="3">
    <location>
        <position position="1"/>
    </location>
</feature>
<feature type="coiled-coil region" evidence="1">
    <location>
        <begin position="330"/>
        <end position="371"/>
    </location>
</feature>
<reference evidence="3" key="1">
    <citation type="submission" date="2021-02" db="EMBL/GenBank/DDBJ databases">
        <authorList>
            <person name="Dougan E. K."/>
            <person name="Rhodes N."/>
            <person name="Thang M."/>
            <person name="Chan C."/>
        </authorList>
    </citation>
    <scope>NUCLEOTIDE SEQUENCE</scope>
</reference>
<sequence>PAYSMASVSRIALPALAASSAVLWRGANWWAADPALVAPFAAHDLDLLSVSVKDASFDAQEAQGGAALDWSEGDDAKGGVAVFVTVFSSLLLEIFRVLVGRLFFRKVSVDYEADEDCQDHHCVEEEDEKNQEAEEEEQDQKEAVLEEVTAAGASSVSQHDEEEELQEEEEEAEAQEEEEKEEHEAEAEAEEEEEGTQISEVEEKEDEIYVGEEEQPAEVQAEAVAGVKVVAGKEVPEAAPAVLAFLPSPARTVSASLRTSAEGHALRERERFAIPKAGDVLVQRAEALLREEPALAEEASDFTIPEDEEWDDQAFHQRRSEALGTFVGAYRHLKCEVRRLKDELRNLNDAGADLQDAMEKLLKDNRELEGDVAYWRELAKEREDMNSRRTSIDSPLQPSSAVLPESDDAQEVLREDMHEDAQDDGHQVRILDDTLVEEHEERSEENEEENQEENEEESEEAHEEEKEDQDMKITGDAPPGVDVDNCPTPTSDKFSPTQFDEWVKKVDEEQAAFDPRVFSENDRLTYQTQDEHNDQDEQDEQDEQDQQDEQHQQQQQQQEEQQEQQDEQDRHDEESGDATEAQITALVAEPEEALEAREEDDSEALQLEAEEVYTL</sequence>
<dbReference type="Proteomes" id="UP000654075">
    <property type="component" value="Unassembled WGS sequence"/>
</dbReference>
<feature type="compositionally biased region" description="Basic and acidic residues" evidence="2">
    <location>
        <begin position="419"/>
        <end position="442"/>
    </location>
</feature>
<dbReference type="PANTHER" id="PTHR13484:SF0">
    <property type="entry name" value="PRE-MRNA 3'-END-PROCESSING FACTOR FIP1"/>
    <property type="match status" value="1"/>
</dbReference>
<feature type="compositionally biased region" description="Basic and acidic residues" evidence="2">
    <location>
        <begin position="382"/>
        <end position="391"/>
    </location>
</feature>
<dbReference type="InterPro" id="IPR051187">
    <property type="entry name" value="Pre-mRNA_3'-end_processing_reg"/>
</dbReference>
<dbReference type="GO" id="GO:0005847">
    <property type="term" value="C:mRNA cleavage and polyadenylation specificity factor complex"/>
    <property type="evidence" value="ECO:0007669"/>
    <property type="project" value="TreeGrafter"/>
</dbReference>
<feature type="compositionally biased region" description="Polar residues" evidence="2">
    <location>
        <begin position="487"/>
        <end position="498"/>
    </location>
</feature>
<comment type="caution">
    <text evidence="3">The sequence shown here is derived from an EMBL/GenBank/DDBJ whole genome shotgun (WGS) entry which is preliminary data.</text>
</comment>
<organism evidence="3 4">
    <name type="scientific">Polarella glacialis</name>
    <name type="common">Dinoflagellate</name>
    <dbReference type="NCBI Taxonomy" id="89957"/>
    <lineage>
        <taxon>Eukaryota</taxon>
        <taxon>Sar</taxon>
        <taxon>Alveolata</taxon>
        <taxon>Dinophyceae</taxon>
        <taxon>Suessiales</taxon>
        <taxon>Suessiaceae</taxon>
        <taxon>Polarella</taxon>
    </lineage>
</organism>
<evidence type="ECO:0000256" key="2">
    <source>
        <dbReference type="SAM" id="MobiDB-lite"/>
    </source>
</evidence>
<evidence type="ECO:0000313" key="3">
    <source>
        <dbReference type="EMBL" id="CAE8585639.1"/>
    </source>
</evidence>
<feature type="compositionally biased region" description="Acidic residues" evidence="2">
    <location>
        <begin position="443"/>
        <end position="468"/>
    </location>
</feature>
<evidence type="ECO:0000313" key="4">
    <source>
        <dbReference type="Proteomes" id="UP000654075"/>
    </source>
</evidence>
<dbReference type="EMBL" id="CAJNNV010001712">
    <property type="protein sequence ID" value="CAE8585639.1"/>
    <property type="molecule type" value="Genomic_DNA"/>
</dbReference>
<feature type="compositionally biased region" description="Acidic residues" evidence="2">
    <location>
        <begin position="160"/>
        <end position="202"/>
    </location>
</feature>
<evidence type="ECO:0000256" key="1">
    <source>
        <dbReference type="SAM" id="Coils"/>
    </source>
</evidence>
<gene>
    <name evidence="3" type="ORF">PGLA1383_LOCUS4546</name>
</gene>
<accession>A0A813DFP9</accession>
<keyword evidence="4" id="KW-1185">Reference proteome</keyword>
<protein>
    <submittedName>
        <fullName evidence="3">Uncharacterized protein</fullName>
    </submittedName>
</protein>
<feature type="non-terminal residue" evidence="3">
    <location>
        <position position="615"/>
    </location>
</feature>
<keyword evidence="1" id="KW-0175">Coiled coil</keyword>
<feature type="compositionally biased region" description="Acidic residues" evidence="2">
    <location>
        <begin position="533"/>
        <end position="547"/>
    </location>
</feature>
<feature type="region of interest" description="Disordered" evidence="2">
    <location>
        <begin position="382"/>
        <end position="404"/>
    </location>
</feature>
<name>A0A813DFP9_POLGL</name>
<proteinExistence type="predicted"/>
<feature type="region of interest" description="Disordered" evidence="2">
    <location>
        <begin position="149"/>
        <end position="202"/>
    </location>
</feature>
<feature type="region of interest" description="Disordered" evidence="2">
    <location>
        <begin position="419"/>
        <end position="615"/>
    </location>
</feature>
<dbReference type="PANTHER" id="PTHR13484">
    <property type="entry name" value="FIP1-LIKE 1 PROTEIN"/>
    <property type="match status" value="1"/>
</dbReference>
<feature type="compositionally biased region" description="Acidic residues" evidence="2">
    <location>
        <begin position="589"/>
        <end position="615"/>
    </location>
</feature>